<feature type="transmembrane region" description="Helical" evidence="7">
    <location>
        <begin position="259"/>
        <end position="279"/>
    </location>
</feature>
<feature type="transmembrane region" description="Helical" evidence="7">
    <location>
        <begin position="12"/>
        <end position="33"/>
    </location>
</feature>
<feature type="domain" description="ABC transmembrane type-1" evidence="8">
    <location>
        <begin position="73"/>
        <end position="278"/>
    </location>
</feature>
<keyword evidence="6 7" id="KW-0472">Membrane</keyword>
<proteinExistence type="predicted"/>
<evidence type="ECO:0000259" key="8">
    <source>
        <dbReference type="PROSITE" id="PS50928"/>
    </source>
</evidence>
<feature type="transmembrane region" description="Helical" evidence="7">
    <location>
        <begin position="108"/>
        <end position="128"/>
    </location>
</feature>
<dbReference type="Gene3D" id="1.10.3720.10">
    <property type="entry name" value="MetI-like"/>
    <property type="match status" value="1"/>
</dbReference>
<evidence type="ECO:0000313" key="10">
    <source>
        <dbReference type="Proteomes" id="UP000780721"/>
    </source>
</evidence>
<dbReference type="Proteomes" id="UP000780721">
    <property type="component" value="Unassembled WGS sequence"/>
</dbReference>
<keyword evidence="4 7" id="KW-0812">Transmembrane</keyword>
<evidence type="ECO:0000256" key="1">
    <source>
        <dbReference type="ARBA" id="ARBA00004651"/>
    </source>
</evidence>
<dbReference type="InterPro" id="IPR035906">
    <property type="entry name" value="MetI-like_sf"/>
</dbReference>
<sequence length="294" mass="33175">MRKKHYGIGQLLLAAVLFLFTLTMLIPLLHILARSLSDPMRSTEMSGLEIIPRGFSLINYQVIFGNKNFVPSIFNSIFITLIGTLLNMMLTITAAYVLTRPKLVGKKFLMSFFIVMMLFDPGIVPEYIVIRKLGLMGSQWSVILSQAVNVYYLVILMRYFEAVPRELTEAAEMDGAGHFVILWKIISPLAEAGIATLTMFYAVLRWNEYYRSGIYISKISKVPLQVILRKFVVSGDITTLIGTQNLMNYNALAKLDYTALQYSTIVVAIIPILLIYPVVLRFYNKDIFAGGVKG</sequence>
<evidence type="ECO:0000256" key="6">
    <source>
        <dbReference type="ARBA" id="ARBA00023136"/>
    </source>
</evidence>
<protein>
    <submittedName>
        <fullName evidence="9">Carbohydrate ABC transporter permease</fullName>
    </submittedName>
</protein>
<dbReference type="SUPFAM" id="SSF161098">
    <property type="entry name" value="MetI-like"/>
    <property type="match status" value="1"/>
</dbReference>
<dbReference type="InterPro" id="IPR000515">
    <property type="entry name" value="MetI-like"/>
</dbReference>
<evidence type="ECO:0000256" key="5">
    <source>
        <dbReference type="ARBA" id="ARBA00022989"/>
    </source>
</evidence>
<evidence type="ECO:0000256" key="7">
    <source>
        <dbReference type="SAM" id="Phobius"/>
    </source>
</evidence>
<feature type="transmembrane region" description="Helical" evidence="7">
    <location>
        <begin position="181"/>
        <end position="204"/>
    </location>
</feature>
<feature type="transmembrane region" description="Helical" evidence="7">
    <location>
        <begin position="140"/>
        <end position="160"/>
    </location>
</feature>
<evidence type="ECO:0000256" key="3">
    <source>
        <dbReference type="ARBA" id="ARBA00022475"/>
    </source>
</evidence>
<feature type="transmembrane region" description="Helical" evidence="7">
    <location>
        <begin position="73"/>
        <end position="96"/>
    </location>
</feature>
<name>A0A930DXY7_9FIRM</name>
<comment type="subcellular location">
    <subcellularLocation>
        <location evidence="1">Cell membrane</location>
        <topology evidence="1">Multi-pass membrane protein</topology>
    </subcellularLocation>
</comment>
<evidence type="ECO:0000256" key="2">
    <source>
        <dbReference type="ARBA" id="ARBA00022448"/>
    </source>
</evidence>
<dbReference type="PANTHER" id="PTHR43744">
    <property type="entry name" value="ABC TRANSPORTER PERMEASE PROTEIN MG189-RELATED-RELATED"/>
    <property type="match status" value="1"/>
</dbReference>
<comment type="caution">
    <text evidence="9">The sequence shown here is derived from an EMBL/GenBank/DDBJ whole genome shotgun (WGS) entry which is preliminary data.</text>
</comment>
<evidence type="ECO:0000256" key="4">
    <source>
        <dbReference type="ARBA" id="ARBA00022692"/>
    </source>
</evidence>
<dbReference type="PROSITE" id="PS50928">
    <property type="entry name" value="ABC_TM1"/>
    <property type="match status" value="1"/>
</dbReference>
<dbReference type="AlphaFoldDB" id="A0A930DXY7"/>
<keyword evidence="5 7" id="KW-1133">Transmembrane helix</keyword>
<dbReference type="CDD" id="cd06261">
    <property type="entry name" value="TM_PBP2"/>
    <property type="match status" value="1"/>
</dbReference>
<accession>A0A930DXY7</accession>
<organism evidence="9 10">
    <name type="scientific">Oribacterium sinus</name>
    <dbReference type="NCBI Taxonomy" id="237576"/>
    <lineage>
        <taxon>Bacteria</taxon>
        <taxon>Bacillati</taxon>
        <taxon>Bacillota</taxon>
        <taxon>Clostridia</taxon>
        <taxon>Lachnospirales</taxon>
        <taxon>Lachnospiraceae</taxon>
        <taxon>Oribacterium</taxon>
    </lineage>
</organism>
<dbReference type="GO" id="GO:0005886">
    <property type="term" value="C:plasma membrane"/>
    <property type="evidence" value="ECO:0007669"/>
    <property type="project" value="UniProtKB-SubCell"/>
</dbReference>
<gene>
    <name evidence="9" type="ORF">HXM91_08630</name>
</gene>
<keyword evidence="2" id="KW-0813">Transport</keyword>
<dbReference type="GO" id="GO:0055085">
    <property type="term" value="P:transmembrane transport"/>
    <property type="evidence" value="ECO:0007669"/>
    <property type="project" value="InterPro"/>
</dbReference>
<dbReference type="PANTHER" id="PTHR43744:SF9">
    <property type="entry name" value="POLYGALACTURONAN_RHAMNOGALACTURONAN TRANSPORT SYSTEM PERMEASE PROTEIN YTCP"/>
    <property type="match status" value="1"/>
</dbReference>
<evidence type="ECO:0000313" key="9">
    <source>
        <dbReference type="EMBL" id="MBF1305891.1"/>
    </source>
</evidence>
<keyword evidence="3" id="KW-1003">Cell membrane</keyword>
<dbReference type="EMBL" id="JABZRB010000306">
    <property type="protein sequence ID" value="MBF1305891.1"/>
    <property type="molecule type" value="Genomic_DNA"/>
</dbReference>
<reference evidence="9" key="1">
    <citation type="submission" date="2020-04" db="EMBL/GenBank/DDBJ databases">
        <title>Deep metagenomics examines the oral microbiome during advanced dental caries in children, revealing novel taxa and co-occurrences with host molecules.</title>
        <authorList>
            <person name="Baker J.L."/>
            <person name="Morton J.T."/>
            <person name="Dinis M."/>
            <person name="Alvarez R."/>
            <person name="Tran N.C."/>
            <person name="Knight R."/>
            <person name="Edlund A."/>
        </authorList>
    </citation>
    <scope>NUCLEOTIDE SEQUENCE</scope>
    <source>
        <strain evidence="9">JCVI_48_bin.5</strain>
    </source>
</reference>